<protein>
    <submittedName>
        <fullName evidence="1">Uncharacterized protein</fullName>
    </submittedName>
</protein>
<name>A0A7S2QL33_9DINO</name>
<dbReference type="GO" id="GO:0070300">
    <property type="term" value="F:phosphatidic acid binding"/>
    <property type="evidence" value="ECO:0007669"/>
    <property type="project" value="TreeGrafter"/>
</dbReference>
<reference evidence="1" key="1">
    <citation type="submission" date="2021-01" db="EMBL/GenBank/DDBJ databases">
        <authorList>
            <person name="Corre E."/>
            <person name="Pelletier E."/>
            <person name="Niang G."/>
            <person name="Scheremetjew M."/>
            <person name="Finn R."/>
            <person name="Kale V."/>
            <person name="Holt S."/>
            <person name="Cochrane G."/>
            <person name="Meng A."/>
            <person name="Brown T."/>
            <person name="Cohen L."/>
        </authorList>
    </citation>
    <scope>NUCLEOTIDE SEQUENCE</scope>
    <source>
        <strain evidence="1">RCC3387</strain>
    </source>
</reference>
<proteinExistence type="predicted"/>
<dbReference type="AlphaFoldDB" id="A0A7S2QL33"/>
<dbReference type="EMBL" id="HBGW01099805">
    <property type="protein sequence ID" value="CAD9645361.1"/>
    <property type="molecule type" value="Transcribed_RNA"/>
</dbReference>
<dbReference type="GO" id="GO:0035091">
    <property type="term" value="F:phosphatidylinositol binding"/>
    <property type="evidence" value="ECO:0007669"/>
    <property type="project" value="TreeGrafter"/>
</dbReference>
<evidence type="ECO:0000313" key="1">
    <source>
        <dbReference type="EMBL" id="CAD9645361.1"/>
    </source>
</evidence>
<accession>A0A7S2QL33</accession>
<dbReference type="InterPro" id="IPR053227">
    <property type="entry name" value="TRPL-trafficking_regulator"/>
</dbReference>
<sequence>MEGVGVREADLLERYDLIIHMTTVASGMEDLYDFGPGSTNPSRYHTPEQARHADELAQAVYGKHQRLRTVHNFTDLADKMQAVCRCVTEALHVDGLAWRRERPRLQPLPFVAEEEAWLANVGVHGIQVPFAGADRFGLLRKGQFALPQRGGAGVAPVGRRQLGRHVTQ</sequence>
<dbReference type="GO" id="GO:0005525">
    <property type="term" value="F:GTP binding"/>
    <property type="evidence" value="ECO:0007669"/>
    <property type="project" value="TreeGrafter"/>
</dbReference>
<dbReference type="PANTHER" id="PTHR34932:SF1">
    <property type="entry name" value="TRPL TRANSLOCATION DEFECT PROTEIN 14"/>
    <property type="match status" value="1"/>
</dbReference>
<dbReference type="PANTHER" id="PTHR34932">
    <property type="entry name" value="TRPL TRANSLOCATION DEFECT PROTEIN 14"/>
    <property type="match status" value="1"/>
</dbReference>
<gene>
    <name evidence="1" type="ORF">BRAN1462_LOCUS63183</name>
</gene>
<organism evidence="1">
    <name type="scientific">Zooxanthella nutricula</name>
    <dbReference type="NCBI Taxonomy" id="1333877"/>
    <lineage>
        <taxon>Eukaryota</taxon>
        <taxon>Sar</taxon>
        <taxon>Alveolata</taxon>
        <taxon>Dinophyceae</taxon>
        <taxon>Peridiniales</taxon>
        <taxon>Peridiniales incertae sedis</taxon>
        <taxon>Zooxanthella</taxon>
    </lineage>
</organism>